<evidence type="ECO:0000256" key="1">
    <source>
        <dbReference type="ARBA" id="ARBA00022679"/>
    </source>
</evidence>
<evidence type="ECO:0000313" key="9">
    <source>
        <dbReference type="Proteomes" id="UP000184267"/>
    </source>
</evidence>
<dbReference type="CDD" id="cd09274">
    <property type="entry name" value="RNase_HI_RT_Ty3"/>
    <property type="match status" value="1"/>
</dbReference>
<keyword evidence="9" id="KW-1185">Reference proteome</keyword>
<proteinExistence type="predicted"/>
<dbReference type="STRING" id="154538.A0A1M2V477"/>
<dbReference type="InterPro" id="IPR043128">
    <property type="entry name" value="Rev_trsase/Diguanyl_cyclase"/>
</dbReference>
<dbReference type="GO" id="GO:0004519">
    <property type="term" value="F:endonuclease activity"/>
    <property type="evidence" value="ECO:0007669"/>
    <property type="project" value="UniProtKB-KW"/>
</dbReference>
<gene>
    <name evidence="8" type="ORF">TRAPUB_7176</name>
</gene>
<feature type="non-terminal residue" evidence="8">
    <location>
        <position position="224"/>
    </location>
</feature>
<dbReference type="Proteomes" id="UP000184267">
    <property type="component" value="Unassembled WGS sequence"/>
</dbReference>
<dbReference type="GO" id="GO:0003964">
    <property type="term" value="F:RNA-directed DNA polymerase activity"/>
    <property type="evidence" value="ECO:0007669"/>
    <property type="project" value="UniProtKB-KW"/>
</dbReference>
<dbReference type="Pfam" id="PF17917">
    <property type="entry name" value="RT_RNaseH"/>
    <property type="match status" value="1"/>
</dbReference>
<dbReference type="PANTHER" id="PTHR37984">
    <property type="entry name" value="PROTEIN CBG26694"/>
    <property type="match status" value="1"/>
</dbReference>
<keyword evidence="4" id="KW-0255">Endonuclease</keyword>
<evidence type="ECO:0000259" key="7">
    <source>
        <dbReference type="Pfam" id="PF17917"/>
    </source>
</evidence>
<dbReference type="PANTHER" id="PTHR37984:SF9">
    <property type="entry name" value="INTEGRASE CATALYTIC DOMAIN-CONTAINING PROTEIN"/>
    <property type="match status" value="1"/>
</dbReference>
<dbReference type="EMBL" id="MNAD01001678">
    <property type="protein sequence ID" value="OJT02306.1"/>
    <property type="molecule type" value="Genomic_DNA"/>
</dbReference>
<name>A0A1M2V477_TRAPU</name>
<evidence type="ECO:0000256" key="6">
    <source>
        <dbReference type="ARBA" id="ARBA00022918"/>
    </source>
</evidence>
<dbReference type="GO" id="GO:0016787">
    <property type="term" value="F:hydrolase activity"/>
    <property type="evidence" value="ECO:0007669"/>
    <property type="project" value="UniProtKB-KW"/>
</dbReference>
<dbReference type="SUPFAM" id="SSF56672">
    <property type="entry name" value="DNA/RNA polymerases"/>
    <property type="match status" value="1"/>
</dbReference>
<organism evidence="8 9">
    <name type="scientific">Trametes pubescens</name>
    <name type="common">White-rot fungus</name>
    <dbReference type="NCBI Taxonomy" id="154538"/>
    <lineage>
        <taxon>Eukaryota</taxon>
        <taxon>Fungi</taxon>
        <taxon>Dikarya</taxon>
        <taxon>Basidiomycota</taxon>
        <taxon>Agaricomycotina</taxon>
        <taxon>Agaricomycetes</taxon>
        <taxon>Polyporales</taxon>
        <taxon>Polyporaceae</taxon>
        <taxon>Trametes</taxon>
    </lineage>
</organism>
<comment type="caution">
    <text evidence="8">The sequence shown here is derived from an EMBL/GenBank/DDBJ whole genome shotgun (WGS) entry which is preliminary data.</text>
</comment>
<accession>A0A1M2V477</accession>
<dbReference type="InterPro" id="IPR050951">
    <property type="entry name" value="Retrovirus_Pol_polyprotein"/>
</dbReference>
<dbReference type="OrthoDB" id="3158924at2759"/>
<evidence type="ECO:0000256" key="4">
    <source>
        <dbReference type="ARBA" id="ARBA00022759"/>
    </source>
</evidence>
<reference evidence="8 9" key="1">
    <citation type="submission" date="2016-10" db="EMBL/GenBank/DDBJ databases">
        <title>Genome sequence of the basidiomycete white-rot fungus Trametes pubescens.</title>
        <authorList>
            <person name="Makela M.R."/>
            <person name="Granchi Z."/>
            <person name="Peng M."/>
            <person name="De Vries R.P."/>
            <person name="Grigoriev I."/>
            <person name="Riley R."/>
            <person name="Hilden K."/>
        </authorList>
    </citation>
    <scope>NUCLEOTIDE SEQUENCE [LARGE SCALE GENOMIC DNA]</scope>
    <source>
        <strain evidence="8 9">FBCC735</strain>
    </source>
</reference>
<evidence type="ECO:0000256" key="5">
    <source>
        <dbReference type="ARBA" id="ARBA00022801"/>
    </source>
</evidence>
<evidence type="ECO:0000313" key="8">
    <source>
        <dbReference type="EMBL" id="OJT02306.1"/>
    </source>
</evidence>
<dbReference type="InterPro" id="IPR043502">
    <property type="entry name" value="DNA/RNA_pol_sf"/>
</dbReference>
<evidence type="ECO:0000256" key="2">
    <source>
        <dbReference type="ARBA" id="ARBA00022695"/>
    </source>
</evidence>
<evidence type="ECO:0000256" key="3">
    <source>
        <dbReference type="ARBA" id="ARBA00022722"/>
    </source>
</evidence>
<keyword evidence="3" id="KW-0540">Nuclease</keyword>
<protein>
    <submittedName>
        <fullName evidence="8">Transposon Tf2-1 polyprotein</fullName>
    </submittedName>
</protein>
<dbReference type="Gene3D" id="3.30.70.270">
    <property type="match status" value="1"/>
</dbReference>
<sequence>MSRIRNWRTPHLYHEVQQFLGLVNYLAHFMPDITAYTSPLSAMVRNDQPFVWRALHDKCFEAIKALACKVPILRPIDPRLPEPIWLICDASIYGIGVLYGQGADWQTCRPAGFLSKKFSSVQKAYHTYEQEALAIMEGLLKWEDKPLGHHIHVVTDHKALEFLQGIEWPSRHQICWYKYLARFKYNITYVPGKLNKVADCLSRYHENDNYHDEIPDYDMVNADA</sequence>
<keyword evidence="1" id="KW-0808">Transferase</keyword>
<dbReference type="InterPro" id="IPR041373">
    <property type="entry name" value="RT_RNaseH"/>
</dbReference>
<dbReference type="AlphaFoldDB" id="A0A1M2V477"/>
<feature type="domain" description="Reverse transcriptase RNase H-like" evidence="7">
    <location>
        <begin position="82"/>
        <end position="183"/>
    </location>
</feature>
<keyword evidence="2" id="KW-0548">Nucleotidyltransferase</keyword>
<keyword evidence="6" id="KW-0695">RNA-directed DNA polymerase</keyword>
<keyword evidence="5" id="KW-0378">Hydrolase</keyword>